<dbReference type="InterPro" id="IPR008621">
    <property type="entry name" value="Cbb3-typ_cyt_oxidase_comp"/>
</dbReference>
<feature type="transmembrane region" description="Helical" evidence="1">
    <location>
        <begin position="6"/>
        <end position="22"/>
    </location>
</feature>
<name>A0ABX7WS41_9GAMM</name>
<keyword evidence="1" id="KW-0472">Membrane</keyword>
<keyword evidence="3" id="KW-1185">Reference proteome</keyword>
<evidence type="ECO:0000256" key="1">
    <source>
        <dbReference type="SAM" id="Phobius"/>
    </source>
</evidence>
<dbReference type="RefSeq" id="WP_210220950.1">
    <property type="nucleotide sequence ID" value="NZ_CP072801.1"/>
</dbReference>
<dbReference type="Pfam" id="PF05545">
    <property type="entry name" value="FixQ"/>
    <property type="match status" value="1"/>
</dbReference>
<protein>
    <submittedName>
        <fullName evidence="2">CcoQ/FixQ family Cbb3-type cytochrome c oxidase assembly chaperone</fullName>
    </submittedName>
</protein>
<keyword evidence="1" id="KW-1133">Transmembrane helix</keyword>
<sequence length="49" mass="5628">MDNWIYYLIPLAFIAVVVYVYRPGAKKGYQKDAKIPFADDDDKSDKSAK</sequence>
<dbReference type="Proteomes" id="UP000672039">
    <property type="component" value="Chromosome"/>
</dbReference>
<evidence type="ECO:0000313" key="3">
    <source>
        <dbReference type="Proteomes" id="UP000672039"/>
    </source>
</evidence>
<keyword evidence="1" id="KW-0812">Transmembrane</keyword>
<proteinExistence type="predicted"/>
<reference evidence="2 3" key="1">
    <citation type="submission" date="2021-04" db="EMBL/GenBank/DDBJ databases">
        <title>Genomics, taxonomy and metabolism of representatives of sulfur bacteria of the genus Thiothrix: Thiothrix fructosivorans QT, Thiothrix unzii A1T and three new species, Thiothrix subterranea sp. nov., Thiothrix litoralis sp. nov. and 'Candidatus Thiothrix anitrata' sp. nov.</title>
        <authorList>
            <person name="Ravin N.V."/>
            <person name="Smolyakov D."/>
            <person name="Rudenko T.S."/>
            <person name="Mardanov A.V."/>
            <person name="Beletsky A.V."/>
            <person name="Markov N.D."/>
            <person name="Fomenkov A.I."/>
            <person name="Roberts R.J."/>
            <person name="Karnachuk O.V."/>
            <person name="Novikov A."/>
            <person name="Grabovich M.Y."/>
        </authorList>
    </citation>
    <scope>NUCLEOTIDE SEQUENCE [LARGE SCALE GENOMIC DNA]</scope>
    <source>
        <strain evidence="2 3">AS</strain>
    </source>
</reference>
<organism evidence="2 3">
    <name type="scientific">Thiothrix litoralis</name>
    <dbReference type="NCBI Taxonomy" id="2891210"/>
    <lineage>
        <taxon>Bacteria</taxon>
        <taxon>Pseudomonadati</taxon>
        <taxon>Pseudomonadota</taxon>
        <taxon>Gammaproteobacteria</taxon>
        <taxon>Thiotrichales</taxon>
        <taxon>Thiotrichaceae</taxon>
        <taxon>Thiothrix</taxon>
    </lineage>
</organism>
<dbReference type="EMBL" id="CP072801">
    <property type="protein sequence ID" value="QTR44459.1"/>
    <property type="molecule type" value="Genomic_DNA"/>
</dbReference>
<accession>A0ABX7WS41</accession>
<evidence type="ECO:0000313" key="2">
    <source>
        <dbReference type="EMBL" id="QTR44459.1"/>
    </source>
</evidence>
<gene>
    <name evidence="2" type="ORF">J9253_10360</name>
</gene>